<reference evidence="1 2" key="1">
    <citation type="submission" date="2024-02" db="EMBL/GenBank/DDBJ databases">
        <title>A novel Wenzhouxiangellaceae bacterium, isolated from coastal sediments.</title>
        <authorList>
            <person name="Du Z.-J."/>
            <person name="Ye Y.-Q."/>
            <person name="Zhang X.-Y."/>
        </authorList>
    </citation>
    <scope>NUCLEOTIDE SEQUENCE [LARGE SCALE GENOMIC DNA]</scope>
    <source>
        <strain evidence="1 2">CH-27</strain>
    </source>
</reference>
<dbReference type="RefSeq" id="WP_354694159.1">
    <property type="nucleotide sequence ID" value="NZ_JAZHOG010000002.1"/>
</dbReference>
<organism evidence="1 2">
    <name type="scientific">Elongatibacter sediminis</name>
    <dbReference type="NCBI Taxonomy" id="3119006"/>
    <lineage>
        <taxon>Bacteria</taxon>
        <taxon>Pseudomonadati</taxon>
        <taxon>Pseudomonadota</taxon>
        <taxon>Gammaproteobacteria</taxon>
        <taxon>Chromatiales</taxon>
        <taxon>Wenzhouxiangellaceae</taxon>
        <taxon>Elongatibacter</taxon>
    </lineage>
</organism>
<proteinExistence type="predicted"/>
<gene>
    <name evidence="1" type="ORF">V3330_04295</name>
</gene>
<keyword evidence="2" id="KW-1185">Reference proteome</keyword>
<sequence>MDTSSIEKIIADCQADPGSDEELHELLAAIAERHGTQASGEALARGADFVKSYVEQVPYMMKVAHTAAGNVGLAPQMDRILQSVVSYWEQDDDIIPDHLGIIGLLDDAYCSLTSLQTVSDHFQLQTGKYLFPDNLTGANRVMRRIIGEPYVTDLDRVVIRTMRDARVVESMIELASEEKRLNVANESTIWSHGSAGRMKTDGLEALGLTGD</sequence>
<protein>
    <submittedName>
        <fullName evidence="1">YkvA family protein</fullName>
    </submittedName>
</protein>
<comment type="caution">
    <text evidence="1">The sequence shown here is derived from an EMBL/GenBank/DDBJ whole genome shotgun (WGS) entry which is preliminary data.</text>
</comment>
<evidence type="ECO:0000313" key="2">
    <source>
        <dbReference type="Proteomes" id="UP001359886"/>
    </source>
</evidence>
<dbReference type="EMBL" id="JAZHOG010000002">
    <property type="protein sequence ID" value="MEJ8566841.1"/>
    <property type="molecule type" value="Genomic_DNA"/>
</dbReference>
<accession>A0AAW9RGI4</accession>
<dbReference type="Proteomes" id="UP001359886">
    <property type="component" value="Unassembled WGS sequence"/>
</dbReference>
<name>A0AAW9RGI4_9GAMM</name>
<evidence type="ECO:0000313" key="1">
    <source>
        <dbReference type="EMBL" id="MEJ8566841.1"/>
    </source>
</evidence>
<dbReference type="AlphaFoldDB" id="A0AAW9RGI4"/>